<dbReference type="SUPFAM" id="SSF57567">
    <property type="entry name" value="Serine protease inhibitors"/>
    <property type="match status" value="6"/>
</dbReference>
<dbReference type="PROSITE" id="PS01186">
    <property type="entry name" value="EGF_2"/>
    <property type="match status" value="3"/>
</dbReference>
<feature type="domain" description="VWFD" evidence="4">
    <location>
        <begin position="1151"/>
        <end position="1340"/>
    </location>
</feature>
<feature type="region of interest" description="Disordered" evidence="3">
    <location>
        <begin position="2594"/>
        <end position="2619"/>
    </location>
</feature>
<dbReference type="InterPro" id="IPR014853">
    <property type="entry name" value="VWF/SSPO/ZAN-like_Cys-rich_dom"/>
</dbReference>
<proteinExistence type="predicted"/>
<feature type="domain" description="VWFD" evidence="4">
    <location>
        <begin position="2155"/>
        <end position="2332"/>
    </location>
</feature>
<keyword evidence="2" id="KW-0325">Glycoprotein</keyword>
<evidence type="ECO:0000313" key="6">
    <source>
        <dbReference type="Proteomes" id="UP000005408"/>
    </source>
</evidence>
<dbReference type="SMART" id="SM00216">
    <property type="entry name" value="VWD"/>
    <property type="match status" value="6"/>
</dbReference>
<dbReference type="GO" id="GO:0031012">
    <property type="term" value="C:extracellular matrix"/>
    <property type="evidence" value="ECO:0007669"/>
    <property type="project" value="TreeGrafter"/>
</dbReference>
<accession>A0A8W8I820</accession>
<dbReference type="PANTHER" id="PTHR11339">
    <property type="entry name" value="EXTRACELLULAR MATRIX GLYCOPROTEIN RELATED"/>
    <property type="match status" value="1"/>
</dbReference>
<dbReference type="EnsemblMetazoa" id="G12919.1">
    <property type="protein sequence ID" value="G12919.1:cds"/>
    <property type="gene ID" value="G12919"/>
</dbReference>
<feature type="domain" description="VWFD" evidence="4">
    <location>
        <begin position="79"/>
        <end position="268"/>
    </location>
</feature>
<sequence>MRHDENGLIPSGSSDFFIILRISRTGFDPKCPTSFQSHLSEKFCNLKCGANAFPKRRGRKCRCKKGYRGNPKTGCTAACVCRASGDPHYKTYDGSKIHFMGVCKYTLTKTTEKTPCAFNVMVSNERRNNKKKVSYTKQVDVEIGGNYVVLFKGRKTEVNGTGIDVSKSRFEKGGILLTTVGRRFVKLQSASCGVTVLWDGKHSVEVTADRSKYGGKLTGICGDCNGKRDDFRLANGTSVSRLKAKDKYREIGDSYRVVDAQNPLSACGPTPAFSSCTKTQTAKYSKPEACGLMSDTSDQNPFGKCVEWMKKSEEPDGINPFSSCLIDACNNDGPALKKIVCSALEEFEEQCVENGYAPPEKNDWRNITSCSLPESQKCQENEEYVEDGSGCPNTCQSPKSEETCTDVDIAGCQCKKGYVREGDKCVPYSECGCMMQGRYYPQGTSILSKNCNVKMSCKLVGGTPVAVKVGNSCGKGETCKSTKGIGSCRRKVVEKCQRKQRQISCASRIKNGKAVPSTCKPNIPQDVENVQIGLVEQNPGSSSCKKNKSFKLIKKQRAWQVEVSKGCRGVFKVTYQEKFCNLKCGANAFPKRRGRKCRCKKGYRGNPKTGCTAACVCRASGDPHYKTYDGSKIHFMGVCKYTLTKTTEKTPCAFNIMVSNERRNNKKKVSYTKQVDVEIGGNYVVLFKGRKTEVNGTGIDVSKSRFEKGGILLTTVGRRFVKLQSASCGVTVLWDGKHSVEVTADRSKYGGKLTGICGDCNGKRDDFRLANGTSVSRLKAKDKYREIGDSYRVVDAQNPLSACGPTPAFSSCTKTQTAKYSKPEACGLMSDTSDQNPFGKCVEWMKKSEEPDGINPFSSCLIDACNNDGPALKKIVCSALEEFEEQCVENGYAPPEKNDWRNITSCSLPESQKCQENEEYVEDGSGCPNTCQSPKSEETCTDVDIAGCQCKKGYVREGDKCVPYSECGCMMQGRYYPQGTSILSKNCNVKMSCKLVGGTPVAVKVGNSCGKGETCKSTKGIGSCRRKVVEKCQRKQRQISCASRIKNGKAVPSTCKPNIPQDVENVQIGLVEQNPGSSSCKKNKSFKLIKKQRAWQVEVSKGCRGVFKVTYQEKFCNLKCGANAFPKRRGRKCRCKKGYRGNPKTGCTAACVCRASGDPHYKTYDGSKIHFMGVCKYTLTKTTEKTPCAFNIMVSNERRNNKKKVSYTKQVDVEIGGNYVVLFKGRKTEVNGTGIDVSKSRFEKGGILLTTVGRRFVKLQSASCGVTVLWDGKHSVEVTADRSKYGGKLTGICGDCNGKRDDFRLANGTSVSRFKGKDKYREIGDSYRVVDAQNPLSACGPTPAFSSCTKTQTAKYSKPEACGLMSDTSDQNPFGKCVEWMKKSEEPDGINPFSSCLIDACNNDGPALKKIVCSALEEFEEQCVENGYAPPEKNDWRNITSCSLPESQKCQENEEYVEDGSGCPNTCQSPKSEETCTDVDIAGCQCKKGYVREGDKCVPYSECGCMMQGRYYPQGTSILSKNCNVKMSCKLVGGTPVAVKVGNSCGKGETCKSTKGIGSCRRKVVEKCQRKQRQISCASRIKNGKAVPSTCKPNIPQDVENVQIGLVEQNPGSSSCKKNKSFKLIKKQRAWQVEVSKGCRGVFKVTYQEKFCNLKCGANAFPKRRGRKCRCKKGYRGNPKTGCTAACVCRASGDPHYKTYDGSKIHFMGVCKYTLTKTTEKTPCAFNIMVSNERRNNKKKVSYTKQVDVEIGGNYVVLFKGRKTEVNGTGIDVSKSRFEKGGILLTTVGRRFVKLQSASCGVTVLWDGKHSVEVTADRSKYGGKLTGICGDCNGKRDDFRLANGTSVSRFKGKDKYREIGDSYRVVDAQNPLSACGPTPAFSSCTKTQTAKYSKPEACGLMSDTSDQNPFGKCVEWMKKSEEPDGINPFSSCLIDACNNDGPALKKIVCSALEEFEEQCVENGYAPPEKNDWRNITSCSLPESQKCQENEEYVEDGSGCPNTCQSPKSEETCTDVDIAGCQCKKGYVREGDKCVPYSECGCMMQGRYYPQGTSILSKNCNVKMSCKLVGGTPVAVKVGNSCGKGETCKSTKGIGSCRRKGLSSVVPTSSVMTTPSPGQKCGDKFCATNAECIDNRICTCLNGFFGIGDIQCTKICSCGRSSPNVFKTFDGKIINFSGKCRYQLSSFSDTSPRGTCSYSVDVMNKGTGDTYIIVNVLDMDIRFLKNKIVKINGQPRTLPAGGSKFIIYNAGFEIRLYVPSCGILIGWDGTSNVVISVPTFFSSGLDGICGNCNGDRRDDPTNVDVYSKYATMKGSNTRCKNTFTTTKCNRRSQLLMRMKVCKFYDGTIKSRCNLTSKENAAFKEACINSGCNFMGLNQNEGIKAGCNTLDLFSSMCRAKGHNVNWRIFPLNDCRRPTCNSHLNMETNFGKGIPGCPHTCGFTFKGNCTLPFAEGCKCKAGYLWDGNKCVKPSNCGCTTPEGDYISIGKTLTTNDCSMVYKCEKVNGKATLQSEQGPCVNTNCIFRNDQPKCTDCKQGYKKTSTGCIPIATPLPSSPATQTQLFASPEAVTTKGPVKITTPERPMTFTMEVTTLPSTPVTHTTSTEVTTKQYERATPRERLETSTIEVASPLPSLPEIQTQGYAPPQVTTKGPEQVTTPERMMTFTMKVTTLPIASETKTSTEATTTLYDKTTTHERYETSTVEGKCIDSKCPTFASCLENVCTCNPGFVNISGECKDCPLKSHCVENKCTCKTGFVNVSGTCIVKCLDRNCQTNARCVSNKCACKFGFVDISGFCEVKCNDGNCSSNAHCVNNKCTCMSGFVNVSGVCEVKCEDRKCQSNALCKGNKCVCANGYIENEGICEVKCTDSECPLHSACVDNKCKCMEGFVDVNGICEVKCVDSECQANAVCRHNKCTCKIGFVEIDGSCEKKCHSFNCPRFASCVDNKCACNRGYVMIGERCEVKCDVSKCARNAICRNNKCQCKSGYIGNGVTKCQESCGGKVCGKNARCTNYGRRKKCKCISGFYGDGITCTDTCGGKKCHMYARCKNNKCVCSMGTYGSGETCKLLCGWKRLRCGDNASCYRGKCKCDGGFEGDGIVCKKLCTCSITSHNWYNLYDGNFLRFAGTCKYTLSRNINPKSDCQYNAEIKYKRTDSPKRGSALEFMEITAFGKKIHLGRNLEVMIDDLQVYLPYTSTSIIIHYSGLGVMVLFNQCSIRLFWNGRGLVTLSVPLDFGSSLTGICGNCNAKRDDLKTSEGKDVSKYGKKAGAFVGKSHLVVESINNQTCESLESPSSCWNLQNSYSFRKCGLLNKKYRYSPFKKCMEAFPELADRAYEACRKDYCSTPIDSEATLCRHLEGFADLCAKRGKILYWRYRVPSCKKSLKCGKNKFYWWSAPACPNMCTDPNAEKTCGLPKTESCRCKHGFVLSGDTCVRQNDCGCSRGPNYYPLESSYAKPDCSGTETCRKLPEQKQPKMVKGKKQRCHAEASCDVTHGVPECSCNIGFTGDGVKNCKPATSCSITENVKNCSATIELAGECFYKSKHTKACRYTALSVTDGKKHRAYVKFKGQGKSSSLSEGRTSLGCADFTFTGDRVVIEEIICDCPGH</sequence>
<dbReference type="Gene3D" id="2.10.25.10">
    <property type="entry name" value="Laminin"/>
    <property type="match status" value="6"/>
</dbReference>
<evidence type="ECO:0000256" key="3">
    <source>
        <dbReference type="SAM" id="MobiDB-lite"/>
    </source>
</evidence>
<keyword evidence="6" id="KW-1185">Reference proteome</keyword>
<protein>
    <recommendedName>
        <fullName evidence="4">VWFD domain-containing protein</fullName>
    </recommendedName>
</protein>
<keyword evidence="1" id="KW-1015">Disulfide bond</keyword>
<reference evidence="5" key="1">
    <citation type="submission" date="2022-08" db="UniProtKB">
        <authorList>
            <consortium name="EnsemblMetazoa"/>
        </authorList>
    </citation>
    <scope>IDENTIFICATION</scope>
    <source>
        <strain evidence="5">05x7-T-G4-1.051#20</strain>
    </source>
</reference>
<dbReference type="InterPro" id="IPR036084">
    <property type="entry name" value="Ser_inhib-like_sf"/>
</dbReference>
<evidence type="ECO:0000259" key="4">
    <source>
        <dbReference type="PROSITE" id="PS51233"/>
    </source>
</evidence>
<feature type="domain" description="VWFD" evidence="4">
    <location>
        <begin position="3102"/>
        <end position="3285"/>
    </location>
</feature>
<evidence type="ECO:0000313" key="5">
    <source>
        <dbReference type="EnsemblMetazoa" id="G12919.1:cds"/>
    </source>
</evidence>
<feature type="compositionally biased region" description="Basic and acidic residues" evidence="3">
    <location>
        <begin position="2609"/>
        <end position="2619"/>
    </location>
</feature>
<dbReference type="InterPro" id="IPR050780">
    <property type="entry name" value="Mucin_vWF_Thrombospondin_sf"/>
</dbReference>
<feature type="domain" description="VWFD" evidence="4">
    <location>
        <begin position="1687"/>
        <end position="1876"/>
    </location>
</feature>
<dbReference type="CDD" id="cd19941">
    <property type="entry name" value="TIL"/>
    <property type="match status" value="6"/>
</dbReference>
<organism evidence="5 6">
    <name type="scientific">Magallana gigas</name>
    <name type="common">Pacific oyster</name>
    <name type="synonym">Crassostrea gigas</name>
    <dbReference type="NCBI Taxonomy" id="29159"/>
    <lineage>
        <taxon>Eukaryota</taxon>
        <taxon>Metazoa</taxon>
        <taxon>Spiralia</taxon>
        <taxon>Lophotrochozoa</taxon>
        <taxon>Mollusca</taxon>
        <taxon>Bivalvia</taxon>
        <taxon>Autobranchia</taxon>
        <taxon>Pteriomorphia</taxon>
        <taxon>Ostreida</taxon>
        <taxon>Ostreoidea</taxon>
        <taxon>Ostreidae</taxon>
        <taxon>Magallana</taxon>
    </lineage>
</organism>
<name>A0A8W8I820_MAGGI</name>
<dbReference type="Proteomes" id="UP000005408">
    <property type="component" value="Unassembled WGS sequence"/>
</dbReference>
<dbReference type="InterPro" id="IPR001846">
    <property type="entry name" value="VWF_type-D"/>
</dbReference>
<evidence type="ECO:0000256" key="1">
    <source>
        <dbReference type="ARBA" id="ARBA00023157"/>
    </source>
</evidence>
<dbReference type="PROSITE" id="PS51233">
    <property type="entry name" value="VWFD"/>
    <property type="match status" value="6"/>
</dbReference>
<dbReference type="InterPro" id="IPR002919">
    <property type="entry name" value="TIL_dom"/>
</dbReference>
<feature type="compositionally biased region" description="Low complexity" evidence="3">
    <location>
        <begin position="2594"/>
        <end position="2607"/>
    </location>
</feature>
<dbReference type="GO" id="GO:0005615">
    <property type="term" value="C:extracellular space"/>
    <property type="evidence" value="ECO:0007669"/>
    <property type="project" value="TreeGrafter"/>
</dbReference>
<dbReference type="Pfam" id="PF01826">
    <property type="entry name" value="TIL"/>
    <property type="match status" value="5"/>
</dbReference>
<dbReference type="Pfam" id="PF00094">
    <property type="entry name" value="VWD"/>
    <property type="match status" value="6"/>
</dbReference>
<dbReference type="SMART" id="SM00181">
    <property type="entry name" value="EGF"/>
    <property type="match status" value="23"/>
</dbReference>
<dbReference type="SMART" id="SM00832">
    <property type="entry name" value="C8"/>
    <property type="match status" value="5"/>
</dbReference>
<feature type="domain" description="VWFD" evidence="4">
    <location>
        <begin position="615"/>
        <end position="804"/>
    </location>
</feature>
<evidence type="ECO:0000256" key="2">
    <source>
        <dbReference type="ARBA" id="ARBA00023180"/>
    </source>
</evidence>
<dbReference type="InterPro" id="IPR000742">
    <property type="entry name" value="EGF"/>
</dbReference>
<dbReference type="PANTHER" id="PTHR11339:SF386">
    <property type="entry name" value="HEMOLECTIN, ISOFORM A"/>
    <property type="match status" value="1"/>
</dbReference>